<evidence type="ECO:0000256" key="1">
    <source>
        <dbReference type="ARBA" id="ARBA00022801"/>
    </source>
</evidence>
<proteinExistence type="predicted"/>
<dbReference type="Gene3D" id="3.10.129.10">
    <property type="entry name" value="Hotdog Thioesterase"/>
    <property type="match status" value="1"/>
</dbReference>
<dbReference type="PANTHER" id="PTHR43240">
    <property type="entry name" value="1,4-DIHYDROXY-2-NAPHTHOYL-COA THIOESTERASE 1"/>
    <property type="match status" value="1"/>
</dbReference>
<gene>
    <name evidence="3" type="ORF">G8E03_07165</name>
</gene>
<dbReference type="Pfam" id="PF03061">
    <property type="entry name" value="4HBT"/>
    <property type="match status" value="1"/>
</dbReference>
<reference evidence="3 4" key="1">
    <citation type="submission" date="2020-03" db="EMBL/GenBank/DDBJ databases">
        <title>Complete genome sequence of Monaibacterium sp. ALG8 with diverse plasmids.</title>
        <authorList>
            <person name="Sun C."/>
        </authorList>
    </citation>
    <scope>NUCLEOTIDE SEQUENCE [LARGE SCALE GENOMIC DNA]</scope>
    <source>
        <strain evidence="3 4">ALG8</strain>
    </source>
</reference>
<dbReference type="NCBIfam" id="TIGR00369">
    <property type="entry name" value="unchar_dom_1"/>
    <property type="match status" value="1"/>
</dbReference>
<feature type="domain" description="Thioesterase" evidence="2">
    <location>
        <begin position="49"/>
        <end position="126"/>
    </location>
</feature>
<dbReference type="CDD" id="cd03443">
    <property type="entry name" value="PaaI_thioesterase"/>
    <property type="match status" value="1"/>
</dbReference>
<dbReference type="SUPFAM" id="SSF54637">
    <property type="entry name" value="Thioesterase/thiol ester dehydrase-isomerase"/>
    <property type="match status" value="1"/>
</dbReference>
<dbReference type="InterPro" id="IPR029069">
    <property type="entry name" value="HotDog_dom_sf"/>
</dbReference>
<keyword evidence="4" id="KW-1185">Reference proteome</keyword>
<evidence type="ECO:0000313" key="3">
    <source>
        <dbReference type="EMBL" id="QIK40562.1"/>
    </source>
</evidence>
<dbReference type="GO" id="GO:0005829">
    <property type="term" value="C:cytosol"/>
    <property type="evidence" value="ECO:0007669"/>
    <property type="project" value="TreeGrafter"/>
</dbReference>
<dbReference type="InterPro" id="IPR003736">
    <property type="entry name" value="PAAI_dom"/>
</dbReference>
<dbReference type="EMBL" id="CP049811">
    <property type="protein sequence ID" value="QIK40562.1"/>
    <property type="molecule type" value="Genomic_DNA"/>
</dbReference>
<keyword evidence="1" id="KW-0378">Hydrolase</keyword>
<dbReference type="RefSeq" id="WP_166190170.1">
    <property type="nucleotide sequence ID" value="NZ_CP049811.1"/>
</dbReference>
<dbReference type="InterPro" id="IPR006683">
    <property type="entry name" value="Thioestr_dom"/>
</dbReference>
<dbReference type="Proteomes" id="UP000500791">
    <property type="component" value="Chromosome"/>
</dbReference>
<evidence type="ECO:0000259" key="2">
    <source>
        <dbReference type="Pfam" id="PF03061"/>
    </source>
</evidence>
<dbReference type="AlphaFoldDB" id="A0A6G7VKV0"/>
<evidence type="ECO:0000313" key="4">
    <source>
        <dbReference type="Proteomes" id="UP000500791"/>
    </source>
</evidence>
<name>A0A6G7VKV0_9RHOB</name>
<protein>
    <submittedName>
        <fullName evidence="3">PaaI family thioesterase</fullName>
    </submittedName>
</protein>
<dbReference type="GO" id="GO:0061522">
    <property type="term" value="F:1,4-dihydroxy-2-naphthoyl-CoA thioesterase activity"/>
    <property type="evidence" value="ECO:0007669"/>
    <property type="project" value="TreeGrafter"/>
</dbReference>
<sequence>MSSENTPRRLDQMPPQSAYSVLTGIELVSATPDEVVYRMKVTDNLTNRNGVLHGGAVMTLADNTAGTLVFINIPAEKSNTTVEAKTNFLRSVSVGDIVTAHCVPLHRGRTTFVLQITMTRGDGKAVAVTTQTHMILNWSEERSK</sequence>
<organism evidence="3 4">
    <name type="scientific">Pontivivens nitratireducens</name>
    <dbReference type="NCBI Taxonomy" id="2758038"/>
    <lineage>
        <taxon>Bacteria</taxon>
        <taxon>Pseudomonadati</taxon>
        <taxon>Pseudomonadota</taxon>
        <taxon>Alphaproteobacteria</taxon>
        <taxon>Rhodobacterales</taxon>
        <taxon>Paracoccaceae</taxon>
        <taxon>Pontivivens</taxon>
    </lineage>
</organism>
<dbReference type="PANTHER" id="PTHR43240:SF8">
    <property type="entry name" value="PHENYLACETIC ACID DEGRADATION-RELATED PROTEIN"/>
    <property type="match status" value="1"/>
</dbReference>
<accession>A0A6G7VKV0</accession>
<dbReference type="KEGG" id="mon:G8E03_07165"/>